<protein>
    <submittedName>
        <fullName evidence="1">Uncharacterized protein</fullName>
    </submittedName>
</protein>
<name>A0AAD6PWV2_9ROSI</name>
<organism evidence="1 2">
    <name type="scientific">Populus alba x Populus x berolinensis</name>
    <dbReference type="NCBI Taxonomy" id="444605"/>
    <lineage>
        <taxon>Eukaryota</taxon>
        <taxon>Viridiplantae</taxon>
        <taxon>Streptophyta</taxon>
        <taxon>Embryophyta</taxon>
        <taxon>Tracheophyta</taxon>
        <taxon>Spermatophyta</taxon>
        <taxon>Magnoliopsida</taxon>
        <taxon>eudicotyledons</taxon>
        <taxon>Gunneridae</taxon>
        <taxon>Pentapetalae</taxon>
        <taxon>rosids</taxon>
        <taxon>fabids</taxon>
        <taxon>Malpighiales</taxon>
        <taxon>Salicaceae</taxon>
        <taxon>Saliceae</taxon>
        <taxon>Populus</taxon>
    </lineage>
</organism>
<dbReference type="EMBL" id="JAQIZT010000015">
    <property type="protein sequence ID" value="KAJ6970599.1"/>
    <property type="molecule type" value="Genomic_DNA"/>
</dbReference>
<proteinExistence type="predicted"/>
<evidence type="ECO:0000313" key="1">
    <source>
        <dbReference type="EMBL" id="KAJ6970599.1"/>
    </source>
</evidence>
<dbReference type="Proteomes" id="UP001164929">
    <property type="component" value="Chromosome 15"/>
</dbReference>
<keyword evidence="2" id="KW-1185">Reference proteome</keyword>
<dbReference type="AlphaFoldDB" id="A0AAD6PWV2"/>
<evidence type="ECO:0000313" key="2">
    <source>
        <dbReference type="Proteomes" id="UP001164929"/>
    </source>
</evidence>
<accession>A0AAD6PWV2</accession>
<reference evidence="1" key="1">
    <citation type="journal article" date="2023" name="Mol. Ecol. Resour.">
        <title>Chromosome-level genome assembly of a triploid poplar Populus alba 'Berolinensis'.</title>
        <authorList>
            <person name="Chen S."/>
            <person name="Yu Y."/>
            <person name="Wang X."/>
            <person name="Wang S."/>
            <person name="Zhang T."/>
            <person name="Zhou Y."/>
            <person name="He R."/>
            <person name="Meng N."/>
            <person name="Wang Y."/>
            <person name="Liu W."/>
            <person name="Liu Z."/>
            <person name="Liu J."/>
            <person name="Guo Q."/>
            <person name="Huang H."/>
            <person name="Sederoff R.R."/>
            <person name="Wang G."/>
            <person name="Qu G."/>
            <person name="Chen S."/>
        </authorList>
    </citation>
    <scope>NUCLEOTIDE SEQUENCE</scope>
    <source>
        <strain evidence="1">SC-2020</strain>
    </source>
</reference>
<gene>
    <name evidence="1" type="ORF">NC653_035012</name>
</gene>
<comment type="caution">
    <text evidence="1">The sequence shown here is derived from an EMBL/GenBank/DDBJ whole genome shotgun (WGS) entry which is preliminary data.</text>
</comment>
<sequence length="126" mass="14597">MQFLLNDILLMKKKQKKREAIDILMVWLCVSFTKMGMRIIDSIENGKAVEEIMEARQDYVINKRNPTKSPKKVQVTEQVHIIEQNGNHKSEVTETKLQSKLQTMLRLIIIITSSSESHSLSMLEIL</sequence>